<dbReference type="SUPFAM" id="SSF69754">
    <property type="entry name" value="Ribosome binding protein Y (YfiA homologue)"/>
    <property type="match status" value="1"/>
</dbReference>
<evidence type="ECO:0000313" key="2">
    <source>
        <dbReference type="EMBL" id="KFE72361.1"/>
    </source>
</evidence>
<dbReference type="EMBL" id="JMCB01000001">
    <property type="protein sequence ID" value="KFE72361.1"/>
    <property type="molecule type" value="Genomic_DNA"/>
</dbReference>
<reference evidence="2 3" key="1">
    <citation type="submission" date="2014-04" db="EMBL/GenBank/DDBJ databases">
        <title>Genome assembly of Hyalangium minutum DSM 14724.</title>
        <authorList>
            <person name="Sharma G."/>
            <person name="Subramanian S."/>
        </authorList>
    </citation>
    <scope>NUCLEOTIDE SEQUENCE [LARGE SCALE GENOMIC DNA]</scope>
    <source>
        <strain evidence="2 3">DSM 14724</strain>
    </source>
</reference>
<dbReference type="Gene3D" id="3.30.160.100">
    <property type="entry name" value="Ribosome hibernation promotion factor-like"/>
    <property type="match status" value="1"/>
</dbReference>
<feature type="region of interest" description="Disordered" evidence="1">
    <location>
        <begin position="99"/>
        <end position="120"/>
    </location>
</feature>
<evidence type="ECO:0000313" key="3">
    <source>
        <dbReference type="Proteomes" id="UP000028725"/>
    </source>
</evidence>
<comment type="caution">
    <text evidence="2">The sequence shown here is derived from an EMBL/GenBank/DDBJ whole genome shotgun (WGS) entry which is preliminary data.</text>
</comment>
<proteinExistence type="predicted"/>
<sequence length="120" mass="13359">MKVLMRGVHLSLTDGLKTYVQEHLVDHIERLCDDQEASEIDISLVDINGPKGGVDKECRVTVRLPGLSAIHVTETGETLHGAIDMTRDRLENALKRTLERRRDVSTQGLPQDVASNVPTY</sequence>
<dbReference type="STRING" id="394096.DB31_0623"/>
<protein>
    <submittedName>
        <fullName evidence="2">Ribosomal subunit interface protein</fullName>
    </submittedName>
</protein>
<dbReference type="Pfam" id="PF02482">
    <property type="entry name" value="Ribosomal_S30AE"/>
    <property type="match status" value="1"/>
</dbReference>
<dbReference type="OrthoDB" id="121633at2"/>
<gene>
    <name evidence="2" type="ORF">DB31_0623</name>
</gene>
<evidence type="ECO:0000256" key="1">
    <source>
        <dbReference type="SAM" id="MobiDB-lite"/>
    </source>
</evidence>
<name>A0A085WXE8_9BACT</name>
<dbReference type="InterPro" id="IPR036567">
    <property type="entry name" value="RHF-like"/>
</dbReference>
<dbReference type="Proteomes" id="UP000028725">
    <property type="component" value="Unassembled WGS sequence"/>
</dbReference>
<feature type="compositionally biased region" description="Polar residues" evidence="1">
    <location>
        <begin position="105"/>
        <end position="120"/>
    </location>
</feature>
<dbReference type="RefSeq" id="WP_044181577.1">
    <property type="nucleotide sequence ID" value="NZ_JMCB01000001.1"/>
</dbReference>
<dbReference type="PATRIC" id="fig|394096.3.peg.616"/>
<keyword evidence="3" id="KW-1185">Reference proteome</keyword>
<organism evidence="2 3">
    <name type="scientific">Hyalangium minutum</name>
    <dbReference type="NCBI Taxonomy" id="394096"/>
    <lineage>
        <taxon>Bacteria</taxon>
        <taxon>Pseudomonadati</taxon>
        <taxon>Myxococcota</taxon>
        <taxon>Myxococcia</taxon>
        <taxon>Myxococcales</taxon>
        <taxon>Cystobacterineae</taxon>
        <taxon>Archangiaceae</taxon>
        <taxon>Hyalangium</taxon>
    </lineage>
</organism>
<accession>A0A085WXE8</accession>
<dbReference type="InterPro" id="IPR003489">
    <property type="entry name" value="RHF/RaiA"/>
</dbReference>
<dbReference type="AlphaFoldDB" id="A0A085WXE8"/>